<feature type="domain" description="Integrase zinc-binding" evidence="8">
    <location>
        <begin position="125"/>
        <end position="174"/>
    </location>
</feature>
<dbReference type="InterPro" id="IPR043502">
    <property type="entry name" value="DNA/RNA_pol_sf"/>
</dbReference>
<keyword evidence="2" id="KW-0548">Nucleotidyltransferase</keyword>
<dbReference type="Proteomes" id="UP000325315">
    <property type="component" value="Unassembled WGS sequence"/>
</dbReference>
<dbReference type="Pfam" id="PF17921">
    <property type="entry name" value="Integrase_H2C2"/>
    <property type="match status" value="1"/>
</dbReference>
<feature type="domain" description="Reverse transcriptase RNase H-like" evidence="7">
    <location>
        <begin position="2"/>
        <end position="65"/>
    </location>
</feature>
<reference evidence="10" key="1">
    <citation type="journal article" date="2019" name="Plant Biotechnol. J.">
        <title>Genome sequencing of the Australian wild diploid species Gossypium australe highlights disease resistance and delayed gland morphogenesis.</title>
        <authorList>
            <person name="Cai Y."/>
            <person name="Cai X."/>
            <person name="Wang Q."/>
            <person name="Wang P."/>
            <person name="Zhang Y."/>
            <person name="Cai C."/>
            <person name="Xu Y."/>
            <person name="Wang K."/>
            <person name="Zhou Z."/>
            <person name="Wang C."/>
            <person name="Geng S."/>
            <person name="Li B."/>
            <person name="Dong Q."/>
            <person name="Hou Y."/>
            <person name="Wang H."/>
            <person name="Ai P."/>
            <person name="Liu Z."/>
            <person name="Yi F."/>
            <person name="Sun M."/>
            <person name="An G."/>
            <person name="Cheng J."/>
            <person name="Zhang Y."/>
            <person name="Shi Q."/>
            <person name="Xie Y."/>
            <person name="Shi X."/>
            <person name="Chang Y."/>
            <person name="Huang F."/>
            <person name="Chen Y."/>
            <person name="Hong S."/>
            <person name="Mi L."/>
            <person name="Sun Q."/>
            <person name="Zhang L."/>
            <person name="Zhou B."/>
            <person name="Peng R."/>
            <person name="Zhang X."/>
            <person name="Liu F."/>
        </authorList>
    </citation>
    <scope>NUCLEOTIDE SEQUENCE [LARGE SCALE GENOMIC DNA]</scope>
    <source>
        <strain evidence="10">cv. PA1801</strain>
    </source>
</reference>
<keyword evidence="4" id="KW-0255">Endonuclease</keyword>
<sequence>MCDTSDYAIGAVLGQVRNKIFHPIYYASQNLTGAQLNYTVTEKELLVDFAFSKFHLYLLDEKLTLIRWVLLLQEFDMEKGREPSGRSSIHIGTRKHSFIEHFPDKHIFELFKQCVDQKIKRFVAKNEVADILDHCHSYPSGGHFEGSRTVAKVLQVSFFWPTLFKDAYAYVKDCS</sequence>
<evidence type="ECO:0000256" key="6">
    <source>
        <dbReference type="ARBA" id="ARBA00022918"/>
    </source>
</evidence>
<evidence type="ECO:0000256" key="1">
    <source>
        <dbReference type="ARBA" id="ARBA00022679"/>
    </source>
</evidence>
<dbReference type="SUPFAM" id="SSF56672">
    <property type="entry name" value="DNA/RNA polymerases"/>
    <property type="match status" value="1"/>
</dbReference>
<dbReference type="AlphaFoldDB" id="A0A5B6UXU2"/>
<evidence type="ECO:0000256" key="2">
    <source>
        <dbReference type="ARBA" id="ARBA00022695"/>
    </source>
</evidence>
<evidence type="ECO:0000313" key="10">
    <source>
        <dbReference type="Proteomes" id="UP000325315"/>
    </source>
</evidence>
<accession>A0A5B6UXU2</accession>
<proteinExistence type="predicted"/>
<protein>
    <submittedName>
        <fullName evidence="9">Retrovirus-related Pol polyprotein from transposon 17.6</fullName>
    </submittedName>
</protein>
<keyword evidence="1" id="KW-0808">Transferase</keyword>
<keyword evidence="3" id="KW-0540">Nuclease</keyword>
<dbReference type="InterPro" id="IPR041373">
    <property type="entry name" value="RT_RNaseH"/>
</dbReference>
<evidence type="ECO:0000256" key="4">
    <source>
        <dbReference type="ARBA" id="ARBA00022759"/>
    </source>
</evidence>
<dbReference type="Pfam" id="PF17917">
    <property type="entry name" value="RT_RNaseH"/>
    <property type="match status" value="1"/>
</dbReference>
<keyword evidence="5" id="KW-0378">Hydrolase</keyword>
<dbReference type="EMBL" id="SMMG02000009">
    <property type="protein sequence ID" value="KAA3461987.1"/>
    <property type="molecule type" value="Genomic_DNA"/>
</dbReference>
<gene>
    <name evidence="9" type="ORF">EPI10_028516</name>
</gene>
<dbReference type="Gene3D" id="1.10.340.70">
    <property type="match status" value="1"/>
</dbReference>
<comment type="caution">
    <text evidence="9">The sequence shown here is derived from an EMBL/GenBank/DDBJ whole genome shotgun (WGS) entry which is preliminary data.</text>
</comment>
<keyword evidence="6" id="KW-0695">RNA-directed DNA polymerase</keyword>
<keyword evidence="10" id="KW-1185">Reference proteome</keyword>
<dbReference type="PANTHER" id="PTHR34072:SF57">
    <property type="entry name" value="RNA-DIRECTED DNA POLYMERASE"/>
    <property type="match status" value="1"/>
</dbReference>
<evidence type="ECO:0000259" key="7">
    <source>
        <dbReference type="Pfam" id="PF17917"/>
    </source>
</evidence>
<name>A0A5B6UXU2_9ROSI</name>
<evidence type="ECO:0000256" key="5">
    <source>
        <dbReference type="ARBA" id="ARBA00022801"/>
    </source>
</evidence>
<organism evidence="9 10">
    <name type="scientific">Gossypium australe</name>
    <dbReference type="NCBI Taxonomy" id="47621"/>
    <lineage>
        <taxon>Eukaryota</taxon>
        <taxon>Viridiplantae</taxon>
        <taxon>Streptophyta</taxon>
        <taxon>Embryophyta</taxon>
        <taxon>Tracheophyta</taxon>
        <taxon>Spermatophyta</taxon>
        <taxon>Magnoliopsida</taxon>
        <taxon>eudicotyledons</taxon>
        <taxon>Gunneridae</taxon>
        <taxon>Pentapetalae</taxon>
        <taxon>rosids</taxon>
        <taxon>malvids</taxon>
        <taxon>Malvales</taxon>
        <taxon>Malvaceae</taxon>
        <taxon>Malvoideae</taxon>
        <taxon>Gossypium</taxon>
    </lineage>
</organism>
<dbReference type="InterPro" id="IPR041588">
    <property type="entry name" value="Integrase_H2C2"/>
</dbReference>
<evidence type="ECO:0000256" key="3">
    <source>
        <dbReference type="ARBA" id="ARBA00022722"/>
    </source>
</evidence>
<evidence type="ECO:0000259" key="8">
    <source>
        <dbReference type="Pfam" id="PF17921"/>
    </source>
</evidence>
<dbReference type="OrthoDB" id="10055717at2759"/>
<evidence type="ECO:0000313" key="9">
    <source>
        <dbReference type="EMBL" id="KAA3461987.1"/>
    </source>
</evidence>
<dbReference type="PANTHER" id="PTHR34072">
    <property type="entry name" value="ENZYMATIC POLYPROTEIN-RELATED"/>
    <property type="match status" value="1"/>
</dbReference>